<reference evidence="5 6" key="1">
    <citation type="submission" date="2016-09" db="EMBL/GenBank/DDBJ databases">
        <title>genome sequence of Mycobacterium sp. 739 SCH.</title>
        <authorList>
            <person name="Greninger A.L."/>
            <person name="Qin X."/>
            <person name="Jerome K."/>
            <person name="Vora S."/>
            <person name="Quinn K."/>
        </authorList>
    </citation>
    <scope>NUCLEOTIDE SEQUENCE [LARGE SCALE GENOMIC DNA]</scope>
    <source>
        <strain evidence="5 6">SCH</strain>
    </source>
</reference>
<dbReference type="PANTHER" id="PTHR36933">
    <property type="entry name" value="SLL0788 PROTEIN"/>
    <property type="match status" value="1"/>
</dbReference>
<evidence type="ECO:0000256" key="2">
    <source>
        <dbReference type="SAM" id="MobiDB-lite"/>
    </source>
</evidence>
<protein>
    <recommendedName>
        <fullName evidence="4">DUF305 domain-containing protein</fullName>
    </recommendedName>
</protein>
<dbReference type="Pfam" id="PF03713">
    <property type="entry name" value="DUF305"/>
    <property type="match status" value="1"/>
</dbReference>
<dbReference type="PANTHER" id="PTHR36933:SF1">
    <property type="entry name" value="SLL0788 PROTEIN"/>
    <property type="match status" value="1"/>
</dbReference>
<keyword evidence="6" id="KW-1185">Reference proteome</keyword>
<dbReference type="InterPro" id="IPR012347">
    <property type="entry name" value="Ferritin-like"/>
</dbReference>
<sequence>MTTHSARLSARVAALLAAIATTAAVAACTSTPASDGHTDHTHDATSAQAGSDTPAANADPDAVEHNAADEAFATHMIPHHEQAVALSDMVPSRSSDPAVVELAAAIAKAQQPEIETMKGFLTQWNGGASPAPGGHEGHDMGGMQMQGMVDDATMTRLESLKGKEFDTLWLQSMIGHHEGAIDMAKTELADGANATAKDLAQQIVDAQQAEIDQMKQMMGG</sequence>
<dbReference type="PROSITE" id="PS51257">
    <property type="entry name" value="PROKAR_LIPOPROTEIN"/>
    <property type="match status" value="1"/>
</dbReference>
<feature type="chain" id="PRO_5030027116" description="DUF305 domain-containing protein" evidence="3">
    <location>
        <begin position="27"/>
        <end position="220"/>
    </location>
</feature>
<dbReference type="EMBL" id="MCHX01000016">
    <property type="protein sequence ID" value="OFJ54165.1"/>
    <property type="molecule type" value="Genomic_DNA"/>
</dbReference>
<feature type="signal peptide" evidence="3">
    <location>
        <begin position="1"/>
        <end position="26"/>
    </location>
</feature>
<dbReference type="Gene3D" id="1.20.1260.10">
    <property type="match status" value="1"/>
</dbReference>
<feature type="domain" description="DUF305" evidence="4">
    <location>
        <begin position="69"/>
        <end position="217"/>
    </location>
</feature>
<keyword evidence="1" id="KW-0175">Coiled coil</keyword>
<dbReference type="InterPro" id="IPR005183">
    <property type="entry name" value="DUF305_CopM-like"/>
</dbReference>
<evidence type="ECO:0000256" key="1">
    <source>
        <dbReference type="SAM" id="Coils"/>
    </source>
</evidence>
<evidence type="ECO:0000256" key="3">
    <source>
        <dbReference type="SAM" id="SignalP"/>
    </source>
</evidence>
<evidence type="ECO:0000313" key="6">
    <source>
        <dbReference type="Proteomes" id="UP000178953"/>
    </source>
</evidence>
<feature type="coiled-coil region" evidence="1">
    <location>
        <begin position="189"/>
        <end position="217"/>
    </location>
</feature>
<dbReference type="OrthoDB" id="26872at2"/>
<proteinExistence type="predicted"/>
<dbReference type="Proteomes" id="UP000178953">
    <property type="component" value="Unassembled WGS sequence"/>
</dbReference>
<gene>
    <name evidence="5" type="ORF">BEL07_08960</name>
</gene>
<organism evidence="5 6">
    <name type="scientific">Mycolicibacterium grossiae</name>
    <dbReference type="NCBI Taxonomy" id="1552759"/>
    <lineage>
        <taxon>Bacteria</taxon>
        <taxon>Bacillati</taxon>
        <taxon>Actinomycetota</taxon>
        <taxon>Actinomycetes</taxon>
        <taxon>Mycobacteriales</taxon>
        <taxon>Mycobacteriaceae</taxon>
        <taxon>Mycolicibacterium</taxon>
    </lineage>
</organism>
<evidence type="ECO:0000259" key="4">
    <source>
        <dbReference type="Pfam" id="PF03713"/>
    </source>
</evidence>
<comment type="caution">
    <text evidence="5">The sequence shown here is derived from an EMBL/GenBank/DDBJ whole genome shotgun (WGS) entry which is preliminary data.</text>
</comment>
<feature type="region of interest" description="Disordered" evidence="2">
    <location>
        <begin position="30"/>
        <end position="60"/>
    </location>
</feature>
<dbReference type="RefSeq" id="WP_070352734.1">
    <property type="nucleotide sequence ID" value="NZ_CP043474.1"/>
</dbReference>
<dbReference type="AlphaFoldDB" id="A0A1E8Q6T9"/>
<name>A0A1E8Q6T9_9MYCO</name>
<evidence type="ECO:0000313" key="5">
    <source>
        <dbReference type="EMBL" id="OFJ54165.1"/>
    </source>
</evidence>
<keyword evidence="3" id="KW-0732">Signal</keyword>
<accession>A0A1E8Q6T9</accession>